<dbReference type="SUPFAM" id="SSF55961">
    <property type="entry name" value="Bet v1-like"/>
    <property type="match status" value="1"/>
</dbReference>
<accession>A0A4R3L4Y4</accession>
<dbReference type="Pfam" id="PF10604">
    <property type="entry name" value="Polyketide_cyc2"/>
    <property type="match status" value="1"/>
</dbReference>
<dbReference type="AlphaFoldDB" id="A0A4R3L4Y4"/>
<evidence type="ECO:0000313" key="3">
    <source>
        <dbReference type="Proteomes" id="UP000294599"/>
    </source>
</evidence>
<feature type="domain" description="AraC effector-binding" evidence="1">
    <location>
        <begin position="183"/>
        <end position="339"/>
    </location>
</feature>
<dbReference type="Pfam" id="PF06445">
    <property type="entry name" value="GyrI-like"/>
    <property type="match status" value="1"/>
</dbReference>
<dbReference type="InterPro" id="IPR029442">
    <property type="entry name" value="GyrI-like"/>
</dbReference>
<dbReference type="InterPro" id="IPR010499">
    <property type="entry name" value="AraC_E-bd"/>
</dbReference>
<evidence type="ECO:0000313" key="2">
    <source>
        <dbReference type="EMBL" id="TCS93194.1"/>
    </source>
</evidence>
<organism evidence="2 3">
    <name type="scientific">Pseudofulvimonas gallinarii</name>
    <dbReference type="NCBI Taxonomy" id="634155"/>
    <lineage>
        <taxon>Bacteria</taxon>
        <taxon>Pseudomonadati</taxon>
        <taxon>Pseudomonadota</taxon>
        <taxon>Gammaproteobacteria</taxon>
        <taxon>Lysobacterales</taxon>
        <taxon>Rhodanobacteraceae</taxon>
        <taxon>Pseudofulvimonas</taxon>
    </lineage>
</organism>
<dbReference type="SUPFAM" id="SSF55136">
    <property type="entry name" value="Probable bacterial effector-binding domain"/>
    <property type="match status" value="1"/>
</dbReference>
<dbReference type="Gene3D" id="3.30.530.20">
    <property type="match status" value="1"/>
</dbReference>
<dbReference type="SMART" id="SM00871">
    <property type="entry name" value="AraC_E_bind"/>
    <property type="match status" value="1"/>
</dbReference>
<keyword evidence="3" id="KW-1185">Reference proteome</keyword>
<reference evidence="2 3" key="1">
    <citation type="submission" date="2019-03" db="EMBL/GenBank/DDBJ databases">
        <title>Genomic Encyclopedia of Type Strains, Phase IV (KMG-IV): sequencing the most valuable type-strain genomes for metagenomic binning, comparative biology and taxonomic classification.</title>
        <authorList>
            <person name="Goeker M."/>
        </authorList>
    </citation>
    <scope>NUCLEOTIDE SEQUENCE [LARGE SCALE GENOMIC DNA]</scope>
    <source>
        <strain evidence="2 3">DSM 21944</strain>
    </source>
</reference>
<protein>
    <submittedName>
        <fullName evidence="2">Effector-binding domain-containing protein</fullName>
    </submittedName>
</protein>
<dbReference type="InterPro" id="IPR023393">
    <property type="entry name" value="START-like_dom_sf"/>
</dbReference>
<dbReference type="Gene3D" id="3.20.80.10">
    <property type="entry name" value="Regulatory factor, effector binding domain"/>
    <property type="match status" value="1"/>
</dbReference>
<dbReference type="EMBL" id="SMAF01000029">
    <property type="protein sequence ID" value="TCS93194.1"/>
    <property type="molecule type" value="Genomic_DNA"/>
</dbReference>
<dbReference type="Proteomes" id="UP000294599">
    <property type="component" value="Unassembled WGS sequence"/>
</dbReference>
<dbReference type="RefSeq" id="WP_123522291.1">
    <property type="nucleotide sequence ID" value="NZ_JBHLWF010000078.1"/>
</dbReference>
<evidence type="ECO:0000259" key="1">
    <source>
        <dbReference type="SMART" id="SM00871"/>
    </source>
</evidence>
<proteinExistence type="predicted"/>
<gene>
    <name evidence="2" type="ORF">EDC25_12917</name>
</gene>
<sequence length="340" mass="36574">MKRLLKFLIALFLLLAVVFFLGAYLLPDRARISRQVRIDRPAGQVFAVVNDLHRFNEWSPWFDLDPSATYRHEGPERGAGSALHWSGNDAAGSGTLRIVSSEAPSRVETEVAFEGFPDPARALLLISGDGDASRVEWTFETALNGPLARWFGLLMPRYIGADYDKGLGRLKTLVESGPDVDFSDLEVADMTTSAFDAIVADGEVPAGDMDAAAATLGDLYGRLLAFAAAQDLEIIGQPLTLTSEPGAATWRFQAALPVRVAGAVQESEGVGLLRIPASRAFVIEHVGPYDGLDAAMVKLDAYVTAQGLRRAGPIRSVYVSDPGDTAADERVTRIVCPLAE</sequence>
<name>A0A4R3L4Y4_9GAMM</name>
<dbReference type="InterPro" id="IPR019587">
    <property type="entry name" value="Polyketide_cyclase/dehydratase"/>
</dbReference>
<dbReference type="InterPro" id="IPR011256">
    <property type="entry name" value="Reg_factor_effector_dom_sf"/>
</dbReference>
<dbReference type="CDD" id="cd07818">
    <property type="entry name" value="SRPBCC_1"/>
    <property type="match status" value="1"/>
</dbReference>
<comment type="caution">
    <text evidence="2">The sequence shown here is derived from an EMBL/GenBank/DDBJ whole genome shotgun (WGS) entry which is preliminary data.</text>
</comment>
<dbReference type="OrthoDB" id="9807923at2"/>